<feature type="compositionally biased region" description="Polar residues" evidence="2">
    <location>
        <begin position="205"/>
        <end position="235"/>
    </location>
</feature>
<dbReference type="GO" id="GO:0003677">
    <property type="term" value="F:DNA binding"/>
    <property type="evidence" value="ECO:0007669"/>
    <property type="project" value="InterPro"/>
</dbReference>
<feature type="domain" description="MADF" evidence="3">
    <location>
        <begin position="18"/>
        <end position="103"/>
    </location>
</feature>
<feature type="domain" description="BESS" evidence="4">
    <location>
        <begin position="163"/>
        <end position="202"/>
    </location>
</feature>
<dbReference type="GO" id="GO:0005667">
    <property type="term" value="C:transcription regulator complex"/>
    <property type="evidence" value="ECO:0007669"/>
    <property type="project" value="TreeGrafter"/>
</dbReference>
<comment type="caution">
    <text evidence="5">The sequence shown here is derived from an EMBL/GenBank/DDBJ whole genome shotgun (WGS) entry which is preliminary data.</text>
</comment>
<dbReference type="SMART" id="SM00595">
    <property type="entry name" value="MADF"/>
    <property type="match status" value="1"/>
</dbReference>
<dbReference type="InterPro" id="IPR004210">
    <property type="entry name" value="BESS_motif"/>
</dbReference>
<evidence type="ECO:0000256" key="2">
    <source>
        <dbReference type="SAM" id="MobiDB-lite"/>
    </source>
</evidence>
<dbReference type="PANTHER" id="PTHR12243:SF67">
    <property type="entry name" value="COREPRESSOR OF PANGOLIN, ISOFORM A-RELATED"/>
    <property type="match status" value="1"/>
</dbReference>
<evidence type="ECO:0000256" key="1">
    <source>
        <dbReference type="PROSITE-ProRule" id="PRU00371"/>
    </source>
</evidence>
<reference evidence="5 6" key="1">
    <citation type="submission" date="2024-04" db="EMBL/GenBank/DDBJ databases">
        <authorList>
            <consortium name="Genoscope - CEA"/>
            <person name="William W."/>
        </authorList>
    </citation>
    <scope>NUCLEOTIDE SEQUENCE [LARGE SCALE GENOMIC DNA]</scope>
</reference>
<dbReference type="PROSITE" id="PS51031">
    <property type="entry name" value="BESS"/>
    <property type="match status" value="1"/>
</dbReference>
<dbReference type="PROSITE" id="PS51029">
    <property type="entry name" value="MADF"/>
    <property type="match status" value="1"/>
</dbReference>
<feature type="region of interest" description="Disordered" evidence="2">
    <location>
        <begin position="199"/>
        <end position="235"/>
    </location>
</feature>
<dbReference type="Pfam" id="PF10545">
    <property type="entry name" value="MADF_DNA_bdg"/>
    <property type="match status" value="1"/>
</dbReference>
<protein>
    <recommendedName>
        <fullName evidence="7">MADF domain-containing protein</fullName>
    </recommendedName>
</protein>
<dbReference type="EMBL" id="CAXITT010000835">
    <property type="protein sequence ID" value="CAL1546627.1"/>
    <property type="molecule type" value="Genomic_DNA"/>
</dbReference>
<dbReference type="InterPro" id="IPR006578">
    <property type="entry name" value="MADF-dom"/>
</dbReference>
<dbReference type="InterPro" id="IPR039353">
    <property type="entry name" value="TF_Adf1"/>
</dbReference>
<keyword evidence="6" id="KW-1185">Reference proteome</keyword>
<evidence type="ECO:0000259" key="3">
    <source>
        <dbReference type="PROSITE" id="PS51029"/>
    </source>
</evidence>
<dbReference type="Pfam" id="PF02944">
    <property type="entry name" value="BESS"/>
    <property type="match status" value="1"/>
</dbReference>
<dbReference type="GO" id="GO:0005634">
    <property type="term" value="C:nucleus"/>
    <property type="evidence" value="ECO:0007669"/>
    <property type="project" value="UniProtKB-SubCell"/>
</dbReference>
<evidence type="ECO:0000259" key="4">
    <source>
        <dbReference type="PROSITE" id="PS51031"/>
    </source>
</evidence>
<dbReference type="GO" id="GO:0006357">
    <property type="term" value="P:regulation of transcription by RNA polymerase II"/>
    <property type="evidence" value="ECO:0007669"/>
    <property type="project" value="TreeGrafter"/>
</dbReference>
<proteinExistence type="predicted"/>
<keyword evidence="1" id="KW-0539">Nucleus</keyword>
<dbReference type="AlphaFoldDB" id="A0AAV2ILU8"/>
<evidence type="ECO:0000313" key="5">
    <source>
        <dbReference type="EMBL" id="CAL1546627.1"/>
    </source>
</evidence>
<sequence length="249" mass="29080">MTISLYMITTTVMVDNIKLICLVHHRRPLWDATCKNYQNREMARQLWQEIGVELDNTIQTVKMKWQNLRDTFRKEYRKCSRENAPQSTWKFYKQLLFLVDGFCKKDLCYGTDTSESSFKMQKLVDVKKPDALNQLKSLDQTQTNQLGKVYSRRNSLKLKDIKRDEDYYFLMSLLPYLRDVPKRRKLATRIRLQQVLLEESKQEKQSPNASESSFGNNAVSPPSPNAMQGSPNDTQLSLVLFCQSDPMGS</sequence>
<accession>A0AAV2ILU8</accession>
<gene>
    <name evidence="5" type="ORF">GSLYS_00020004001</name>
</gene>
<name>A0AAV2ILU8_LYMST</name>
<comment type="subcellular location">
    <subcellularLocation>
        <location evidence="1">Nucleus</location>
    </subcellularLocation>
</comment>
<dbReference type="PANTHER" id="PTHR12243">
    <property type="entry name" value="MADF DOMAIN TRANSCRIPTION FACTOR"/>
    <property type="match status" value="1"/>
</dbReference>
<evidence type="ECO:0000313" key="6">
    <source>
        <dbReference type="Proteomes" id="UP001497497"/>
    </source>
</evidence>
<organism evidence="5 6">
    <name type="scientific">Lymnaea stagnalis</name>
    <name type="common">Great pond snail</name>
    <name type="synonym">Helix stagnalis</name>
    <dbReference type="NCBI Taxonomy" id="6523"/>
    <lineage>
        <taxon>Eukaryota</taxon>
        <taxon>Metazoa</taxon>
        <taxon>Spiralia</taxon>
        <taxon>Lophotrochozoa</taxon>
        <taxon>Mollusca</taxon>
        <taxon>Gastropoda</taxon>
        <taxon>Heterobranchia</taxon>
        <taxon>Euthyneura</taxon>
        <taxon>Panpulmonata</taxon>
        <taxon>Hygrophila</taxon>
        <taxon>Lymnaeoidea</taxon>
        <taxon>Lymnaeidae</taxon>
        <taxon>Lymnaea</taxon>
    </lineage>
</organism>
<dbReference type="Proteomes" id="UP001497497">
    <property type="component" value="Unassembled WGS sequence"/>
</dbReference>
<evidence type="ECO:0008006" key="7">
    <source>
        <dbReference type="Google" id="ProtNLM"/>
    </source>
</evidence>